<dbReference type="GO" id="GO:0006457">
    <property type="term" value="P:protein folding"/>
    <property type="evidence" value="ECO:0007669"/>
    <property type="project" value="InterPro"/>
</dbReference>
<evidence type="ECO:0000256" key="2">
    <source>
        <dbReference type="ARBA" id="ARBA00013194"/>
    </source>
</evidence>
<dbReference type="EMBL" id="OB666904">
    <property type="protein sequence ID" value="CAD7233762.1"/>
    <property type="molecule type" value="Genomic_DNA"/>
</dbReference>
<keyword evidence="3 5" id="KW-0697">Rotamase</keyword>
<protein>
    <recommendedName>
        <fullName evidence="2 5">peptidylprolyl isomerase</fullName>
        <ecNumber evidence="2 5">5.2.1.8</ecNumber>
    </recommendedName>
</protein>
<dbReference type="PANTHER" id="PTHR43811:SF19">
    <property type="entry name" value="39 KDA FK506-BINDING NUCLEAR PROTEIN"/>
    <property type="match status" value="1"/>
</dbReference>
<sequence>MTAIAVGMIGLSSTVWADMAKDKVQIESFQEKLGYAMGLDVGKYFKTIGEEIKLETLVLGLEDAFNGAEPRIEQAEIAAVQKEFANKMQEKQEQELAKMKEENSQKGSSYLAENEKKDGVVTTESGLQYEVVKQGEGEKPGPTDQVTVDYVGKLIDGTEFDSSFKRGEPASFGVDQVIPGWSEALQLMSVGSKYRLVIPSELAYGDKGAPPVIEPNSVLVFDVDLLREHKNGQSQYKKWQAKKQIGNPSEQFRAHEVYAGLIPVQFRLDKEGGE</sequence>
<evidence type="ECO:0000256" key="3">
    <source>
        <dbReference type="ARBA" id="ARBA00023110"/>
    </source>
</evidence>
<evidence type="ECO:0000256" key="4">
    <source>
        <dbReference type="ARBA" id="ARBA00023235"/>
    </source>
</evidence>
<evidence type="ECO:0000313" key="7">
    <source>
        <dbReference type="EMBL" id="CAD7233762.1"/>
    </source>
</evidence>
<proteinExistence type="predicted"/>
<feature type="compositionally biased region" description="Basic and acidic residues" evidence="6">
    <location>
        <begin position="91"/>
        <end position="104"/>
    </location>
</feature>
<reference evidence="7" key="1">
    <citation type="submission" date="2020-11" db="EMBL/GenBank/DDBJ databases">
        <authorList>
            <person name="Tran Van P."/>
        </authorList>
    </citation>
    <scope>NUCLEOTIDE SEQUENCE</scope>
</reference>
<organism evidence="7">
    <name type="scientific">Cyprideis torosa</name>
    <dbReference type="NCBI Taxonomy" id="163714"/>
    <lineage>
        <taxon>Eukaryota</taxon>
        <taxon>Metazoa</taxon>
        <taxon>Ecdysozoa</taxon>
        <taxon>Arthropoda</taxon>
        <taxon>Crustacea</taxon>
        <taxon>Oligostraca</taxon>
        <taxon>Ostracoda</taxon>
        <taxon>Podocopa</taxon>
        <taxon>Podocopida</taxon>
        <taxon>Cytherocopina</taxon>
        <taxon>Cytheroidea</taxon>
        <taxon>Cytherideidae</taxon>
        <taxon>Cyprideis</taxon>
    </lineage>
</organism>
<comment type="catalytic activity">
    <reaction evidence="1 5">
        <text>[protein]-peptidylproline (omega=180) = [protein]-peptidylproline (omega=0)</text>
        <dbReference type="Rhea" id="RHEA:16237"/>
        <dbReference type="Rhea" id="RHEA-COMP:10747"/>
        <dbReference type="Rhea" id="RHEA-COMP:10748"/>
        <dbReference type="ChEBI" id="CHEBI:83833"/>
        <dbReference type="ChEBI" id="CHEBI:83834"/>
        <dbReference type="EC" id="5.2.1.8"/>
    </reaction>
</comment>
<dbReference type="FunFam" id="3.10.50.40:FF:000006">
    <property type="entry name" value="Peptidyl-prolyl cis-trans isomerase"/>
    <property type="match status" value="1"/>
</dbReference>
<keyword evidence="4 5" id="KW-0413">Isomerase</keyword>
<dbReference type="EC" id="5.2.1.8" evidence="2 5"/>
<name>A0A7R8WRM4_9CRUS</name>
<dbReference type="PROSITE" id="PS50059">
    <property type="entry name" value="FKBP_PPIASE"/>
    <property type="match status" value="1"/>
</dbReference>
<dbReference type="OrthoDB" id="433738at2759"/>
<dbReference type="Gene3D" id="1.10.287.460">
    <property type="entry name" value="Peptidyl-prolyl cis-trans isomerase, FKBP-type, N-terminal domain"/>
    <property type="match status" value="1"/>
</dbReference>
<dbReference type="InterPro" id="IPR001179">
    <property type="entry name" value="PPIase_FKBP_dom"/>
</dbReference>
<dbReference type="PANTHER" id="PTHR43811">
    <property type="entry name" value="FKBP-TYPE PEPTIDYL-PROLYL CIS-TRANS ISOMERASE FKPA"/>
    <property type="match status" value="1"/>
</dbReference>
<dbReference type="InterPro" id="IPR036944">
    <property type="entry name" value="PPIase_FKBP_N_sf"/>
</dbReference>
<evidence type="ECO:0000256" key="5">
    <source>
        <dbReference type="PROSITE-ProRule" id="PRU00277"/>
    </source>
</evidence>
<dbReference type="SUPFAM" id="SSF54534">
    <property type="entry name" value="FKBP-like"/>
    <property type="match status" value="1"/>
</dbReference>
<evidence type="ECO:0000256" key="6">
    <source>
        <dbReference type="SAM" id="MobiDB-lite"/>
    </source>
</evidence>
<dbReference type="InterPro" id="IPR000774">
    <property type="entry name" value="PPIase_FKBP_N"/>
</dbReference>
<dbReference type="Pfam" id="PF00254">
    <property type="entry name" value="FKBP_C"/>
    <property type="match status" value="1"/>
</dbReference>
<dbReference type="Pfam" id="PF01346">
    <property type="entry name" value="FKBP_N"/>
    <property type="match status" value="1"/>
</dbReference>
<accession>A0A7R8WRM4</accession>
<dbReference type="Gene3D" id="3.10.50.40">
    <property type="match status" value="1"/>
</dbReference>
<feature type="region of interest" description="Disordered" evidence="6">
    <location>
        <begin position="91"/>
        <end position="117"/>
    </location>
</feature>
<dbReference type="GO" id="GO:0003755">
    <property type="term" value="F:peptidyl-prolyl cis-trans isomerase activity"/>
    <property type="evidence" value="ECO:0007669"/>
    <property type="project" value="UniProtKB-KW"/>
</dbReference>
<evidence type="ECO:0000256" key="1">
    <source>
        <dbReference type="ARBA" id="ARBA00000971"/>
    </source>
</evidence>
<dbReference type="AlphaFoldDB" id="A0A7R8WRM4"/>
<gene>
    <name evidence="7" type="ORF">CTOB1V02_LOCUS11581</name>
</gene>
<dbReference type="InterPro" id="IPR046357">
    <property type="entry name" value="PPIase_dom_sf"/>
</dbReference>